<dbReference type="PANTHER" id="PTHR46572">
    <property type="entry name" value="RHO1 GDP-GTP EXCHANGE PROTEIN 1-RELATED"/>
    <property type="match status" value="1"/>
</dbReference>
<proteinExistence type="predicted"/>
<feature type="domain" description="CNH" evidence="4">
    <location>
        <begin position="202"/>
        <end position="487"/>
    </location>
</feature>
<reference evidence="5 6" key="1">
    <citation type="journal article" date="2021" name="BMC Genomics">
        <title>Telomere-to-telomere genome assembly of asparaginase-producing Trichoderma simmonsii.</title>
        <authorList>
            <person name="Chung D."/>
            <person name="Kwon Y.M."/>
            <person name="Yang Y."/>
        </authorList>
    </citation>
    <scope>NUCLEOTIDE SEQUENCE [LARGE SCALE GENOMIC DNA]</scope>
    <source>
        <strain evidence="5 6">GH-Sj1</strain>
    </source>
</reference>
<keyword evidence="2" id="KW-0344">Guanine-nucleotide releasing factor</keyword>
<dbReference type="AlphaFoldDB" id="A0A8G0LCX2"/>
<dbReference type="InterPro" id="IPR052233">
    <property type="entry name" value="Rho-type_GEFs"/>
</dbReference>
<evidence type="ECO:0000313" key="6">
    <source>
        <dbReference type="Proteomes" id="UP000826661"/>
    </source>
</evidence>
<dbReference type="Gene3D" id="2.30.29.30">
    <property type="entry name" value="Pleckstrin-homology domain (PH domain)/Phosphotyrosine-binding domain (PTB)"/>
    <property type="match status" value="1"/>
</dbReference>
<evidence type="ECO:0000259" key="4">
    <source>
        <dbReference type="PROSITE" id="PS50219"/>
    </source>
</evidence>
<dbReference type="InterPro" id="IPR001180">
    <property type="entry name" value="CNH_dom"/>
</dbReference>
<dbReference type="InterPro" id="IPR041675">
    <property type="entry name" value="PH_5"/>
</dbReference>
<evidence type="ECO:0000313" key="5">
    <source>
        <dbReference type="EMBL" id="QYT00044.1"/>
    </source>
</evidence>
<dbReference type="PROSITE" id="PS50219">
    <property type="entry name" value="CNH"/>
    <property type="match status" value="1"/>
</dbReference>
<gene>
    <name evidence="5" type="ORF">H0G86_007152</name>
</gene>
<feature type="region of interest" description="Disordered" evidence="3">
    <location>
        <begin position="487"/>
        <end position="506"/>
    </location>
</feature>
<accession>A0A8G0LCX2</accession>
<keyword evidence="1" id="KW-0597">Phosphoprotein</keyword>
<protein>
    <submittedName>
        <fullName evidence="5">CNH domain-containing protein</fullName>
    </submittedName>
</protein>
<dbReference type="Pfam" id="PF15405">
    <property type="entry name" value="PH_5"/>
    <property type="match status" value="1"/>
</dbReference>
<dbReference type="PANTHER" id="PTHR46572:SF2">
    <property type="entry name" value="RHO1 GDP-GTP EXCHANGE PROTEIN 1-RELATED"/>
    <property type="match status" value="1"/>
</dbReference>
<evidence type="ECO:0000256" key="3">
    <source>
        <dbReference type="SAM" id="MobiDB-lite"/>
    </source>
</evidence>
<evidence type="ECO:0000256" key="1">
    <source>
        <dbReference type="ARBA" id="ARBA00022553"/>
    </source>
</evidence>
<evidence type="ECO:0000256" key="2">
    <source>
        <dbReference type="ARBA" id="ARBA00022658"/>
    </source>
</evidence>
<dbReference type="Proteomes" id="UP000826661">
    <property type="component" value="Chromosome III"/>
</dbReference>
<sequence length="506" mass="57320">MNVPTHLTMIQDGIQNPIEEPAESRPTLNLETIRELLRSQRSETADLKLDEDGRELLFTGKLKASLTDTSNITVLVFGHAILFANISWNQSSKKIEVYRRPIPLELLLLSKARQENTHTSRLRRFSFLGFMKASSANTVSKEAWPITFLHLGKTGYQLTLYASSEADQEKLVELIGTARERLRVRPENFNTSIVSINFFKDSRKISCAVPFDHGRKILYGTDNGLYLSNREKYDSVPEKVLDVQKITQIDILEEYNLLLILSNNILQSYSLVKPDSNDLTILQNPKTLQKKCTFFKVGVCIGKHLVSCVKSGSLSSTIKVFEASHTATSGESIDGGHNDLTLSKEFYIPKQTFSVHFLKSKICFASRQGFEVVSLETLETQTLLDETDASLEFALKNGPRPIHIERIDEEFLVDYTDFSFFVDRNGKRSRPQLRLDWNGSPQSFALSYPWIFAFESKFIELRNIETGAIHIMPRKNLRMLHCSSHEGQAVNSKSSRPSANVTALSK</sequence>
<organism evidence="5 6">
    <name type="scientific">Trichoderma simmonsii</name>
    <dbReference type="NCBI Taxonomy" id="1491479"/>
    <lineage>
        <taxon>Eukaryota</taxon>
        <taxon>Fungi</taxon>
        <taxon>Dikarya</taxon>
        <taxon>Ascomycota</taxon>
        <taxon>Pezizomycotina</taxon>
        <taxon>Sordariomycetes</taxon>
        <taxon>Hypocreomycetidae</taxon>
        <taxon>Hypocreales</taxon>
        <taxon>Hypocreaceae</taxon>
        <taxon>Trichoderma</taxon>
    </lineage>
</organism>
<name>A0A8G0LCX2_9HYPO</name>
<dbReference type="SMART" id="SM00036">
    <property type="entry name" value="CNH"/>
    <property type="match status" value="1"/>
</dbReference>
<dbReference type="InterPro" id="IPR011993">
    <property type="entry name" value="PH-like_dom_sf"/>
</dbReference>
<dbReference type="Pfam" id="PF00780">
    <property type="entry name" value="CNH"/>
    <property type="match status" value="1"/>
</dbReference>
<dbReference type="GO" id="GO:0005085">
    <property type="term" value="F:guanyl-nucleotide exchange factor activity"/>
    <property type="evidence" value="ECO:0007669"/>
    <property type="project" value="UniProtKB-KW"/>
</dbReference>
<dbReference type="EMBL" id="CP075866">
    <property type="protein sequence ID" value="QYT00044.1"/>
    <property type="molecule type" value="Genomic_DNA"/>
</dbReference>
<keyword evidence="6" id="KW-1185">Reference proteome</keyword>